<accession>A0A379T2P2</accession>
<keyword evidence="1" id="KW-0812">Transmembrane</keyword>
<dbReference type="EMBL" id="UGXG01000001">
    <property type="protein sequence ID" value="SUG44894.1"/>
    <property type="molecule type" value="Genomic_DNA"/>
</dbReference>
<sequence length="100" mass="10916">MEGNDLDKYRFPKTLSEQNRIIGLPLDEAIPAAVVLLWGFFTKKYLFSLIIAAVIWQLIRAAKTRKKAPAGYTTGVTGICLLNYSGLSTALFPIPVSGNG</sequence>
<evidence type="ECO:0000256" key="1">
    <source>
        <dbReference type="SAM" id="Phobius"/>
    </source>
</evidence>
<evidence type="ECO:0000313" key="2">
    <source>
        <dbReference type="EMBL" id="SUG44894.1"/>
    </source>
</evidence>
<gene>
    <name evidence="2" type="ORF">NCTC8297_00050</name>
</gene>
<keyword evidence="1" id="KW-1133">Transmembrane helix</keyword>
<evidence type="ECO:0000313" key="3">
    <source>
        <dbReference type="Proteomes" id="UP000254741"/>
    </source>
</evidence>
<dbReference type="InterPro" id="IPR009838">
    <property type="entry name" value="T4SS_TraL"/>
</dbReference>
<protein>
    <submittedName>
        <fullName evidence="2">IncF plasmid conjugative transfer pilus assembly protein TraL</fullName>
    </submittedName>
</protein>
<dbReference type="NCBIfam" id="TIGR02762">
    <property type="entry name" value="TraL_TIGR"/>
    <property type="match status" value="1"/>
</dbReference>
<proteinExistence type="predicted"/>
<dbReference type="AlphaFoldDB" id="A0A379T2P2"/>
<feature type="transmembrane region" description="Helical" evidence="1">
    <location>
        <begin position="45"/>
        <end position="62"/>
    </location>
</feature>
<keyword evidence="1" id="KW-0472">Membrane</keyword>
<organism evidence="2 3">
    <name type="scientific">Salmonella enterica subsp. arizonae</name>
    <dbReference type="NCBI Taxonomy" id="59203"/>
    <lineage>
        <taxon>Bacteria</taxon>
        <taxon>Pseudomonadati</taxon>
        <taxon>Pseudomonadota</taxon>
        <taxon>Gammaproteobacteria</taxon>
        <taxon>Enterobacterales</taxon>
        <taxon>Enterobacteriaceae</taxon>
        <taxon>Salmonella</taxon>
    </lineage>
</organism>
<name>A0A379T2P2_SALER</name>
<dbReference type="GO" id="GO:0019867">
    <property type="term" value="C:outer membrane"/>
    <property type="evidence" value="ECO:0007669"/>
    <property type="project" value="InterPro"/>
</dbReference>
<dbReference type="Pfam" id="PF07178">
    <property type="entry name" value="TraL"/>
    <property type="match status" value="1"/>
</dbReference>
<dbReference type="Proteomes" id="UP000254741">
    <property type="component" value="Unassembled WGS sequence"/>
</dbReference>
<reference evidence="2 3" key="1">
    <citation type="submission" date="2018-06" db="EMBL/GenBank/DDBJ databases">
        <authorList>
            <consortium name="Pathogen Informatics"/>
            <person name="Doyle S."/>
        </authorList>
    </citation>
    <scope>NUCLEOTIDE SEQUENCE [LARGE SCALE GENOMIC DNA]</scope>
    <source>
        <strain evidence="2 3">NCTC8297</strain>
    </source>
</reference>